<sequence>MYGQPYPSSFPSTFSGLLSAGLHKSLATGGENQAGNKPVDGQALLKIKHNISLLAEMTLPRG</sequence>
<proteinExistence type="predicted"/>
<dbReference type="EMBL" id="MFNF01000031">
    <property type="protein sequence ID" value="OGH01623.1"/>
    <property type="molecule type" value="Genomic_DNA"/>
</dbReference>
<comment type="caution">
    <text evidence="1">The sequence shown here is derived from an EMBL/GenBank/DDBJ whole genome shotgun (WGS) entry which is preliminary data.</text>
</comment>
<evidence type="ECO:0000313" key="2">
    <source>
        <dbReference type="Proteomes" id="UP000177583"/>
    </source>
</evidence>
<organism evidence="1 2">
    <name type="scientific">Candidatus Lambdaproteobacteria bacterium RIFOXYD2_FULL_56_26</name>
    <dbReference type="NCBI Taxonomy" id="1817773"/>
    <lineage>
        <taxon>Bacteria</taxon>
        <taxon>Pseudomonadati</taxon>
        <taxon>Pseudomonadota</taxon>
        <taxon>Candidatus Lambdaproteobacteria</taxon>
    </lineage>
</organism>
<protein>
    <submittedName>
        <fullName evidence="1">Uncharacterized protein</fullName>
    </submittedName>
</protein>
<gene>
    <name evidence="1" type="ORF">A2557_00705</name>
</gene>
<dbReference type="AlphaFoldDB" id="A0A1F6GTY9"/>
<accession>A0A1F6GTY9</accession>
<name>A0A1F6GTY9_9PROT</name>
<evidence type="ECO:0000313" key="1">
    <source>
        <dbReference type="EMBL" id="OGH01623.1"/>
    </source>
</evidence>
<reference evidence="1 2" key="1">
    <citation type="journal article" date="2016" name="Nat. Commun.">
        <title>Thousands of microbial genomes shed light on interconnected biogeochemical processes in an aquifer system.</title>
        <authorList>
            <person name="Anantharaman K."/>
            <person name="Brown C.T."/>
            <person name="Hug L.A."/>
            <person name="Sharon I."/>
            <person name="Castelle C.J."/>
            <person name="Probst A.J."/>
            <person name="Thomas B.C."/>
            <person name="Singh A."/>
            <person name="Wilkins M.J."/>
            <person name="Karaoz U."/>
            <person name="Brodie E.L."/>
            <person name="Williams K.H."/>
            <person name="Hubbard S.S."/>
            <person name="Banfield J.F."/>
        </authorList>
    </citation>
    <scope>NUCLEOTIDE SEQUENCE [LARGE SCALE GENOMIC DNA]</scope>
</reference>
<dbReference type="Proteomes" id="UP000177583">
    <property type="component" value="Unassembled WGS sequence"/>
</dbReference>